<accession>A0A6M3LZP9</accession>
<dbReference type="AlphaFoldDB" id="A0A6M3LZP9"/>
<gene>
    <name evidence="2" type="ORF">MM171A01093_0011</name>
</gene>
<organism evidence="2">
    <name type="scientific">viral metagenome</name>
    <dbReference type="NCBI Taxonomy" id="1070528"/>
    <lineage>
        <taxon>unclassified sequences</taxon>
        <taxon>metagenomes</taxon>
        <taxon>organismal metagenomes</taxon>
    </lineage>
</organism>
<reference evidence="2" key="1">
    <citation type="submission" date="2020-03" db="EMBL/GenBank/DDBJ databases">
        <title>The deep terrestrial virosphere.</title>
        <authorList>
            <person name="Holmfeldt K."/>
            <person name="Nilsson E."/>
            <person name="Simone D."/>
            <person name="Lopez-Fernandez M."/>
            <person name="Wu X."/>
            <person name="de Brujin I."/>
            <person name="Lundin D."/>
            <person name="Andersson A."/>
            <person name="Bertilsson S."/>
            <person name="Dopson M."/>
        </authorList>
    </citation>
    <scope>NUCLEOTIDE SEQUENCE</scope>
    <source>
        <strain evidence="2">MM171A01093</strain>
    </source>
</reference>
<feature type="region of interest" description="Disordered" evidence="1">
    <location>
        <begin position="107"/>
        <end position="126"/>
    </location>
</feature>
<protein>
    <submittedName>
        <fullName evidence="2">Uncharacterized protein</fullName>
    </submittedName>
</protein>
<feature type="compositionally biased region" description="Basic and acidic residues" evidence="1">
    <location>
        <begin position="108"/>
        <end position="126"/>
    </location>
</feature>
<sequence length="126" mass="14212">MLEIEREIEITRELAPRAPEEQLGVYHLRRWTWYEKQAAVERASVIIDATRGLAQISTSNFYAEMLATVVRQVPDGIDWKINFIKGGLDADIGGILMKAGQELNGLTDEERKDFLPPSEPEKATPS</sequence>
<proteinExistence type="predicted"/>
<evidence type="ECO:0000313" key="2">
    <source>
        <dbReference type="EMBL" id="QJA99389.1"/>
    </source>
</evidence>
<name>A0A6M3LZP9_9ZZZZ</name>
<evidence type="ECO:0000256" key="1">
    <source>
        <dbReference type="SAM" id="MobiDB-lite"/>
    </source>
</evidence>
<dbReference type="EMBL" id="MT143647">
    <property type="protein sequence ID" value="QJA99389.1"/>
    <property type="molecule type" value="Genomic_DNA"/>
</dbReference>